<organism evidence="22 23">
    <name type="scientific">[Bacteroides] pectinophilus ATCC 43243</name>
    <dbReference type="NCBI Taxonomy" id="483218"/>
    <lineage>
        <taxon>Bacteria</taxon>
        <taxon>Bacillati</taxon>
        <taxon>Bacillota</taxon>
        <taxon>Clostridia</taxon>
        <taxon>Eubacteriales</taxon>
    </lineage>
</organism>
<dbReference type="GO" id="GO:0005524">
    <property type="term" value="F:ATP binding"/>
    <property type="evidence" value="ECO:0007669"/>
    <property type="project" value="UniProtKB-UniRule"/>
</dbReference>
<reference evidence="22 23" key="1">
    <citation type="submission" date="2008-11" db="EMBL/GenBank/DDBJ databases">
        <title>Draft genome sequence of Bacteroides pectinophilus (ATCC 43243).</title>
        <authorList>
            <person name="Sudarsanam P."/>
            <person name="Ley R."/>
            <person name="Guruge J."/>
            <person name="Turnbaugh P.J."/>
            <person name="Mahowald M."/>
            <person name="Liep D."/>
            <person name="Gordon J."/>
        </authorList>
    </citation>
    <scope>NUCLEOTIDE SEQUENCE [LARGE SCALE GENOMIC DNA]</scope>
    <source>
        <strain evidence="22 23">ATCC 43243</strain>
    </source>
</reference>
<evidence type="ECO:0000256" key="4">
    <source>
        <dbReference type="ARBA" id="ARBA00022741"/>
    </source>
</evidence>
<evidence type="ECO:0000256" key="10">
    <source>
        <dbReference type="ARBA" id="ARBA00053875"/>
    </source>
</evidence>
<dbReference type="InterPro" id="IPR003111">
    <property type="entry name" value="Lon_prtase_N"/>
</dbReference>
<keyword evidence="6 14" id="KW-0720">Serine protease</keyword>
<evidence type="ECO:0000259" key="20">
    <source>
        <dbReference type="PROSITE" id="PS51786"/>
    </source>
</evidence>
<evidence type="ECO:0000256" key="17">
    <source>
        <dbReference type="PIRSR" id="PIRSR001174-2"/>
    </source>
</evidence>
<comment type="function">
    <text evidence="10 14">ATP-dependent serine protease that mediates the selective degradation of mutant and abnormal proteins as well as certain short-lived regulatory proteins. Required for cellular homeostasis and for survival from DNA damage and developmental changes induced by stress. Degrades polypeptides processively to yield small peptide fragments that are 5 to 10 amino acids long. Binds to DNA in a double-stranded, site-specific manner.</text>
</comment>
<dbReference type="PROSITE" id="PS51787">
    <property type="entry name" value="LON_N"/>
    <property type="match status" value="1"/>
</dbReference>
<dbReference type="PANTHER" id="PTHR43718:SF2">
    <property type="entry name" value="LON PROTEASE HOMOLOG, MITOCHONDRIAL"/>
    <property type="match status" value="1"/>
</dbReference>
<dbReference type="Gene3D" id="1.10.8.60">
    <property type="match status" value="1"/>
</dbReference>
<dbReference type="InterPro" id="IPR027417">
    <property type="entry name" value="P-loop_NTPase"/>
</dbReference>
<feature type="active site" evidence="14 16">
    <location>
        <position position="734"/>
    </location>
</feature>
<evidence type="ECO:0000256" key="12">
    <source>
        <dbReference type="ARBA" id="ARBA00071934"/>
    </source>
</evidence>
<dbReference type="InterPro" id="IPR008269">
    <property type="entry name" value="Lon_proteolytic"/>
</dbReference>
<keyword evidence="23" id="KW-1185">Reference proteome</keyword>
<dbReference type="Pfam" id="PF00004">
    <property type="entry name" value="AAA"/>
    <property type="match status" value="1"/>
</dbReference>
<evidence type="ECO:0000256" key="5">
    <source>
        <dbReference type="ARBA" id="ARBA00022801"/>
    </source>
</evidence>
<feature type="binding site" evidence="14 17">
    <location>
        <begin position="357"/>
        <end position="364"/>
    </location>
    <ligand>
        <name>ATP</name>
        <dbReference type="ChEBI" id="CHEBI:30616"/>
    </ligand>
</feature>
<accession>B7AQZ5</accession>
<dbReference type="GO" id="GO:0006515">
    <property type="term" value="P:protein quality control for misfolded or incompletely synthesized proteins"/>
    <property type="evidence" value="ECO:0007669"/>
    <property type="project" value="UniProtKB-UniRule"/>
</dbReference>
<evidence type="ECO:0000259" key="21">
    <source>
        <dbReference type="PROSITE" id="PS51787"/>
    </source>
</evidence>
<keyword evidence="8 14" id="KW-0346">Stress response</keyword>
<dbReference type="GO" id="GO:0034605">
    <property type="term" value="P:cellular response to heat"/>
    <property type="evidence" value="ECO:0007669"/>
    <property type="project" value="UniProtKB-UniRule"/>
</dbReference>
<evidence type="ECO:0000256" key="16">
    <source>
        <dbReference type="PIRSR" id="PIRSR001174-1"/>
    </source>
</evidence>
<keyword evidence="7 14" id="KW-0067">ATP-binding</keyword>
<dbReference type="PRINTS" id="PR00830">
    <property type="entry name" value="ENDOLAPTASE"/>
</dbReference>
<dbReference type="SUPFAM" id="SSF88697">
    <property type="entry name" value="PUA domain-like"/>
    <property type="match status" value="1"/>
</dbReference>
<dbReference type="InterPro" id="IPR014721">
    <property type="entry name" value="Ribsml_uS5_D2-typ_fold_subgr"/>
</dbReference>
<dbReference type="EC" id="3.4.21.53" evidence="11 14"/>
<dbReference type="PROSITE" id="PS51786">
    <property type="entry name" value="LON_PROTEOLYTIC"/>
    <property type="match status" value="1"/>
</dbReference>
<dbReference type="Gene3D" id="3.40.50.300">
    <property type="entry name" value="P-loop containing nucleotide triphosphate hydrolases"/>
    <property type="match status" value="1"/>
</dbReference>
<comment type="similarity">
    <text evidence="14 15 18 19">Belongs to the peptidase S16 family.</text>
</comment>
<dbReference type="Pfam" id="PF02190">
    <property type="entry name" value="LON_substr_bdg"/>
    <property type="match status" value="1"/>
</dbReference>
<dbReference type="InterPro" id="IPR003593">
    <property type="entry name" value="AAA+_ATPase"/>
</dbReference>
<dbReference type="InterPro" id="IPR046336">
    <property type="entry name" value="Lon_prtase_N_sf"/>
</dbReference>
<evidence type="ECO:0000256" key="14">
    <source>
        <dbReference type="HAMAP-Rule" id="MF_01973"/>
    </source>
</evidence>
<comment type="subcellular location">
    <subcellularLocation>
        <location evidence="1 14 15">Cytoplasm</location>
    </subcellularLocation>
</comment>
<evidence type="ECO:0000256" key="18">
    <source>
        <dbReference type="PROSITE-ProRule" id="PRU01122"/>
    </source>
</evidence>
<sequence length="787" mass="88266">MKKKSYNLPFIALRGINVVPGMVINFDVSRRKSVRAIEEVMSNPEEEQKIFVVAQRDMLVSEPRLKDMYDIGTIAAVKQVIKLPNSIIRVAAEGEQRAKIGELMERGDILYARADVIEEDDTVPPKLVEKAMCRNLHELLKLYAAANTGINRDAIKQLLEINDIKKLVNKFMSDFPMDYTDRQKLLEITPLQARFEEEERILAEETEILRIKDDISQKVSQRVEKNQRDYVMREQLKVLHEELDGEDAGSEIDEYYAAVEKLQASDEVKERINKEIRRYKTLASGSSEANVSRGYIETVLNLPWDRCSDDNNDIARAEKILNEDHYGLEKVKERILEFLALKAFTNGAESPIICLVGPPGTGKTSIAKSVARALNREYVRICLGGVRDEAEIRGHRKTYVGAMPGRIIEGLRNAGTGNPLMLLDEIDKVSNDYRSDTSSALLEVLDREQNRNFRDHYIELPVDLSKVLFIATANDVSEMQRPLLDRMEIIEINSYTSNEKLHIAKDYLVPKQLKKAGLKKSSIKFTDKALLTIMDSYVKEAGVRGLERNIAHICRKAVTEFLADNPDAADNRDIKFRPVKVSERNIEHYLGKKKYLPEDSYEGRRVGTVRGLAWTSVGGDTLTIEVITMPGKGNLVLTGQMGDIMQESAKIAMSHVRAVAGTKYNIDSEYFENTDFHLHIPEGAVPKDGPSAGITMATALLSAVTGKKVRKNLAMTGEITLMGYVLAVGGLKEKLLAAKTAGVKTVLVPARNKADIAELSDEITGGMDIVYVSEFEQVIKNAFEEKN</sequence>
<dbReference type="PROSITE" id="PS01046">
    <property type="entry name" value="LON_SER"/>
    <property type="match status" value="1"/>
</dbReference>
<dbReference type="SUPFAM" id="SSF54211">
    <property type="entry name" value="Ribosomal protein S5 domain 2-like"/>
    <property type="match status" value="1"/>
</dbReference>
<dbReference type="Pfam" id="PF22667">
    <property type="entry name" value="Lon_lid"/>
    <property type="match status" value="1"/>
</dbReference>
<dbReference type="InterPro" id="IPR003959">
    <property type="entry name" value="ATPase_AAA_core"/>
</dbReference>
<evidence type="ECO:0000256" key="1">
    <source>
        <dbReference type="ARBA" id="ARBA00004496"/>
    </source>
</evidence>
<keyword evidence="3 14" id="KW-0645">Protease</keyword>
<gene>
    <name evidence="14" type="primary">lon</name>
    <name evidence="22" type="ORF">BACPEC_01105</name>
</gene>
<feature type="active site" evidence="14 16">
    <location>
        <position position="691"/>
    </location>
</feature>
<dbReference type="Gene3D" id="1.20.5.5270">
    <property type="match status" value="1"/>
</dbReference>
<evidence type="ECO:0000256" key="7">
    <source>
        <dbReference type="ARBA" id="ARBA00022840"/>
    </source>
</evidence>
<comment type="subunit">
    <text evidence="14 15">Homohexamer. Organized in a ring with a central cavity.</text>
</comment>
<evidence type="ECO:0000256" key="2">
    <source>
        <dbReference type="ARBA" id="ARBA00022490"/>
    </source>
</evidence>
<dbReference type="STRING" id="483218.BACPEC_01105"/>
<reference evidence="22 23" key="2">
    <citation type="submission" date="2008-11" db="EMBL/GenBank/DDBJ databases">
        <authorList>
            <person name="Fulton L."/>
            <person name="Clifton S."/>
            <person name="Fulton B."/>
            <person name="Xu J."/>
            <person name="Minx P."/>
            <person name="Pepin K.H."/>
            <person name="Johnson M."/>
            <person name="Bhonagiri V."/>
            <person name="Nash W.E."/>
            <person name="Mardis E.R."/>
            <person name="Wilson R.K."/>
        </authorList>
    </citation>
    <scope>NUCLEOTIDE SEQUENCE [LARGE SCALE GENOMIC DNA]</scope>
    <source>
        <strain evidence="22 23">ATCC 43243</strain>
    </source>
</reference>
<evidence type="ECO:0000256" key="13">
    <source>
        <dbReference type="ARBA" id="ARBA00082722"/>
    </source>
</evidence>
<dbReference type="InterPro" id="IPR054594">
    <property type="entry name" value="Lon_lid"/>
</dbReference>
<dbReference type="Pfam" id="PF05362">
    <property type="entry name" value="Lon_C"/>
    <property type="match status" value="1"/>
</dbReference>
<comment type="induction">
    <text evidence="14">By heat shock.</text>
</comment>
<dbReference type="SMART" id="SM00464">
    <property type="entry name" value="LON"/>
    <property type="match status" value="1"/>
</dbReference>
<dbReference type="SUPFAM" id="SSF52540">
    <property type="entry name" value="P-loop containing nucleoside triphosphate hydrolases"/>
    <property type="match status" value="1"/>
</dbReference>
<name>B7AQZ5_9FIRM</name>
<evidence type="ECO:0000256" key="3">
    <source>
        <dbReference type="ARBA" id="ARBA00022670"/>
    </source>
</evidence>
<dbReference type="FunFam" id="3.40.50.300:FF:000021">
    <property type="entry name" value="Lon protease homolog"/>
    <property type="match status" value="1"/>
</dbReference>
<keyword evidence="2 14" id="KW-0963">Cytoplasm</keyword>
<keyword evidence="4 14" id="KW-0547">Nucleotide-binding</keyword>
<keyword evidence="5 14" id="KW-0378">Hydrolase</keyword>
<dbReference type="InterPro" id="IPR027543">
    <property type="entry name" value="Lon_bac"/>
</dbReference>
<dbReference type="HAMAP" id="MF_01973">
    <property type="entry name" value="lon_bact"/>
    <property type="match status" value="1"/>
</dbReference>
<evidence type="ECO:0000256" key="15">
    <source>
        <dbReference type="PIRNR" id="PIRNR001174"/>
    </source>
</evidence>
<comment type="catalytic activity">
    <reaction evidence="9 14 15 18">
        <text>Hydrolysis of proteins in presence of ATP.</text>
        <dbReference type="EC" id="3.4.21.53"/>
    </reaction>
</comment>
<dbReference type="InterPro" id="IPR015947">
    <property type="entry name" value="PUA-like_sf"/>
</dbReference>
<proteinExistence type="evidence at transcript level"/>
<evidence type="ECO:0000256" key="9">
    <source>
        <dbReference type="ARBA" id="ARBA00050665"/>
    </source>
</evidence>
<dbReference type="Proteomes" id="UP000003136">
    <property type="component" value="Unassembled WGS sequence"/>
</dbReference>
<evidence type="ECO:0000313" key="23">
    <source>
        <dbReference type="Proteomes" id="UP000003136"/>
    </source>
</evidence>
<dbReference type="AlphaFoldDB" id="B7AQZ5"/>
<dbReference type="Gene3D" id="2.30.130.40">
    <property type="entry name" value="LON domain-like"/>
    <property type="match status" value="1"/>
</dbReference>
<evidence type="ECO:0000256" key="6">
    <source>
        <dbReference type="ARBA" id="ARBA00022825"/>
    </source>
</evidence>
<dbReference type="EMBL" id="ABVQ01000035">
    <property type="protein sequence ID" value="EEC58117.1"/>
    <property type="molecule type" value="Genomic_DNA"/>
</dbReference>
<dbReference type="eggNOG" id="COG0466">
    <property type="taxonomic scope" value="Bacteria"/>
</dbReference>
<evidence type="ECO:0000256" key="19">
    <source>
        <dbReference type="RuleBase" id="RU000591"/>
    </source>
</evidence>
<dbReference type="InterPro" id="IPR020568">
    <property type="entry name" value="Ribosomal_Su5_D2-typ_SF"/>
</dbReference>
<dbReference type="Gene3D" id="3.30.230.10">
    <property type="match status" value="1"/>
</dbReference>
<dbReference type="SMART" id="SM00382">
    <property type="entry name" value="AAA"/>
    <property type="match status" value="1"/>
</dbReference>
<dbReference type="GO" id="GO:0004252">
    <property type="term" value="F:serine-type endopeptidase activity"/>
    <property type="evidence" value="ECO:0007669"/>
    <property type="project" value="UniProtKB-UniRule"/>
</dbReference>
<feature type="domain" description="Lon N-terminal" evidence="21">
    <location>
        <begin position="8"/>
        <end position="206"/>
    </location>
</feature>
<protein>
    <recommendedName>
        <fullName evidence="12 14">Lon protease</fullName>
        <ecNumber evidence="11 14">3.4.21.53</ecNumber>
    </recommendedName>
    <alternativeName>
        <fullName evidence="13 14">ATP-dependent protease La</fullName>
    </alternativeName>
</protein>
<dbReference type="CDD" id="cd19500">
    <property type="entry name" value="RecA-like_Lon"/>
    <property type="match status" value="1"/>
</dbReference>
<dbReference type="GO" id="GO:0004176">
    <property type="term" value="F:ATP-dependent peptidase activity"/>
    <property type="evidence" value="ECO:0007669"/>
    <property type="project" value="UniProtKB-UniRule"/>
</dbReference>
<dbReference type="InterPro" id="IPR008268">
    <property type="entry name" value="Peptidase_S16_AS"/>
</dbReference>
<evidence type="ECO:0000256" key="8">
    <source>
        <dbReference type="ARBA" id="ARBA00023016"/>
    </source>
</evidence>
<dbReference type="InterPro" id="IPR004815">
    <property type="entry name" value="Lon_bac/euk-typ"/>
</dbReference>
<evidence type="ECO:0000313" key="22">
    <source>
        <dbReference type="EMBL" id="EEC58117.1"/>
    </source>
</evidence>
<dbReference type="NCBIfam" id="TIGR00763">
    <property type="entry name" value="lon"/>
    <property type="match status" value="1"/>
</dbReference>
<dbReference type="GO" id="GO:0043565">
    <property type="term" value="F:sequence-specific DNA binding"/>
    <property type="evidence" value="ECO:0007669"/>
    <property type="project" value="UniProtKB-UniRule"/>
</dbReference>
<dbReference type="PIRSF" id="PIRSF001174">
    <property type="entry name" value="Lon_proteas"/>
    <property type="match status" value="1"/>
</dbReference>
<dbReference type="HOGENOM" id="CLU_004109_4_3_9"/>
<feature type="domain" description="Lon proteolytic" evidence="20">
    <location>
        <begin position="603"/>
        <end position="785"/>
    </location>
</feature>
<dbReference type="GO" id="GO:0005737">
    <property type="term" value="C:cytoplasm"/>
    <property type="evidence" value="ECO:0007669"/>
    <property type="project" value="UniProtKB-SubCell"/>
</dbReference>
<dbReference type="InterPro" id="IPR027065">
    <property type="entry name" value="Lon_Prtase"/>
</dbReference>
<evidence type="ECO:0000256" key="11">
    <source>
        <dbReference type="ARBA" id="ARBA00066743"/>
    </source>
</evidence>
<dbReference type="PANTHER" id="PTHR43718">
    <property type="entry name" value="LON PROTEASE"/>
    <property type="match status" value="1"/>
</dbReference>
<dbReference type="GO" id="GO:0016887">
    <property type="term" value="F:ATP hydrolysis activity"/>
    <property type="evidence" value="ECO:0007669"/>
    <property type="project" value="UniProtKB-UniRule"/>
</dbReference>
<dbReference type="Gene3D" id="1.20.58.1480">
    <property type="match status" value="1"/>
</dbReference>